<organism evidence="6 7">
    <name type="scientific">Cyprinodon variegatus</name>
    <name type="common">Sheepshead minnow</name>
    <dbReference type="NCBI Taxonomy" id="28743"/>
    <lineage>
        <taxon>Eukaryota</taxon>
        <taxon>Metazoa</taxon>
        <taxon>Chordata</taxon>
        <taxon>Craniata</taxon>
        <taxon>Vertebrata</taxon>
        <taxon>Euteleostomi</taxon>
        <taxon>Actinopterygii</taxon>
        <taxon>Neopterygii</taxon>
        <taxon>Teleostei</taxon>
        <taxon>Neoteleostei</taxon>
        <taxon>Acanthomorphata</taxon>
        <taxon>Ovalentaria</taxon>
        <taxon>Atherinomorphae</taxon>
        <taxon>Cyprinodontiformes</taxon>
        <taxon>Cyprinodontidae</taxon>
        <taxon>Cyprinodon</taxon>
    </lineage>
</organism>
<dbReference type="OMA" id="MWTSNKF"/>
<dbReference type="GO" id="GO:0005524">
    <property type="term" value="F:ATP binding"/>
    <property type="evidence" value="ECO:0007669"/>
    <property type="project" value="UniProtKB-KW"/>
</dbReference>
<evidence type="ECO:0000256" key="2">
    <source>
        <dbReference type="ARBA" id="ARBA00022598"/>
    </source>
</evidence>
<dbReference type="PROSITE" id="PS51221">
    <property type="entry name" value="TTL"/>
    <property type="match status" value="1"/>
</dbReference>
<dbReference type="SUPFAM" id="SSF56059">
    <property type="entry name" value="Glutathione synthetase ATP-binding domain-like"/>
    <property type="match status" value="1"/>
</dbReference>
<dbReference type="GO" id="GO:0036064">
    <property type="term" value="C:ciliary basal body"/>
    <property type="evidence" value="ECO:0007669"/>
    <property type="project" value="TreeGrafter"/>
</dbReference>
<comment type="similarity">
    <text evidence="1">Belongs to the tubulin--tyrosine ligase family.</text>
</comment>
<evidence type="ECO:0000313" key="7">
    <source>
        <dbReference type="Proteomes" id="UP000265020"/>
    </source>
</evidence>
<dbReference type="STRING" id="28743.ENSCVAP00000027510"/>
<evidence type="ECO:0000256" key="3">
    <source>
        <dbReference type="ARBA" id="ARBA00022741"/>
    </source>
</evidence>
<reference evidence="6" key="2">
    <citation type="submission" date="2025-09" db="UniProtKB">
        <authorList>
            <consortium name="Ensembl"/>
        </authorList>
    </citation>
    <scope>IDENTIFICATION</scope>
</reference>
<dbReference type="GO" id="GO:0015631">
    <property type="term" value="F:tubulin binding"/>
    <property type="evidence" value="ECO:0007669"/>
    <property type="project" value="TreeGrafter"/>
</dbReference>
<dbReference type="Ensembl" id="ENSCVAT00000018627.1">
    <property type="protein sequence ID" value="ENSCVAP00000027510.1"/>
    <property type="gene ID" value="ENSCVAG00000013926.1"/>
</dbReference>
<dbReference type="GO" id="GO:0000226">
    <property type="term" value="P:microtubule cytoskeleton organization"/>
    <property type="evidence" value="ECO:0007669"/>
    <property type="project" value="TreeGrafter"/>
</dbReference>
<keyword evidence="4" id="KW-0067">ATP-binding</keyword>
<dbReference type="Gene3D" id="3.30.1490.20">
    <property type="entry name" value="ATP-grasp fold, A domain"/>
    <property type="match status" value="1"/>
</dbReference>
<proteinExistence type="inferred from homology"/>
<dbReference type="PANTHER" id="PTHR12241">
    <property type="entry name" value="TUBULIN POLYGLUTAMYLASE"/>
    <property type="match status" value="1"/>
</dbReference>
<reference evidence="6" key="1">
    <citation type="submission" date="2025-08" db="UniProtKB">
        <authorList>
            <consortium name="Ensembl"/>
        </authorList>
    </citation>
    <scope>IDENTIFICATION</scope>
</reference>
<evidence type="ECO:0000256" key="4">
    <source>
        <dbReference type="ARBA" id="ARBA00022840"/>
    </source>
</evidence>
<accession>A0A3Q2GJJ8</accession>
<dbReference type="InterPro" id="IPR004344">
    <property type="entry name" value="TTL/TTLL_fam"/>
</dbReference>
<protein>
    <recommendedName>
        <fullName evidence="5">Tubulin--tyrosine ligase-like protein 9</fullName>
    </recommendedName>
</protein>
<keyword evidence="3" id="KW-0547">Nucleotide-binding</keyword>
<dbReference type="GeneTree" id="ENSGT00940000159879"/>
<dbReference type="Proteomes" id="UP000265020">
    <property type="component" value="Unassembled WGS sequence"/>
</dbReference>
<evidence type="ECO:0000256" key="5">
    <source>
        <dbReference type="ARBA" id="ARBA00030445"/>
    </source>
</evidence>
<dbReference type="Pfam" id="PF03133">
    <property type="entry name" value="TTL"/>
    <property type="match status" value="2"/>
</dbReference>
<dbReference type="PANTHER" id="PTHR12241:SF39">
    <property type="entry name" value="TUBULIN POLYGLUTAMYLASE TTLL9-RELATED"/>
    <property type="match status" value="1"/>
</dbReference>
<dbReference type="AlphaFoldDB" id="A0A3Q2GJJ8"/>
<dbReference type="InterPro" id="IPR013815">
    <property type="entry name" value="ATP_grasp_subdomain_1"/>
</dbReference>
<keyword evidence="2" id="KW-0436">Ligase</keyword>
<sequence length="293" mass="34639">ENKRSPGSIWIMKPIRKSHGKGIFLFRKLKDIIDWEKVINFHLNVFFGELESSRREEQKDSAHLEMYMVQRYIENPYLINGRKFDLRVYYVPLRAWLYRDGFARISSTFSLSSIDDKYIHLTNVSVQKTAIFYLKHGIGSIMLCGGFPPLHIQHQKVIINDKHCFELYGYDILLDQNLKQWLIEVNASPSYLPSNQEDYEMKYRLLEDTLNIIDTEGRLTGQEKRVGGYDLMRNNGPVYREDRSVNRGMFNCPNHYNNNNHLYFFLLFIPGCANDREKQLGHIFKPLPFQKKV</sequence>
<dbReference type="Gene3D" id="3.30.470.20">
    <property type="entry name" value="ATP-grasp fold, B domain"/>
    <property type="match status" value="2"/>
</dbReference>
<dbReference type="GO" id="GO:0070740">
    <property type="term" value="F:tubulin-glutamic acid ligase activity"/>
    <property type="evidence" value="ECO:0007669"/>
    <property type="project" value="TreeGrafter"/>
</dbReference>
<name>A0A3Q2GJJ8_CYPVA</name>
<evidence type="ECO:0000313" key="6">
    <source>
        <dbReference type="Ensembl" id="ENSCVAP00000027510.1"/>
    </source>
</evidence>
<evidence type="ECO:0000256" key="1">
    <source>
        <dbReference type="ARBA" id="ARBA00006820"/>
    </source>
</evidence>
<keyword evidence="7" id="KW-1185">Reference proteome</keyword>